<proteinExistence type="predicted"/>
<comment type="caution">
    <text evidence="2">The sequence shown here is derived from an EMBL/GenBank/DDBJ whole genome shotgun (WGS) entry which is preliminary data.</text>
</comment>
<evidence type="ECO:0000313" key="2">
    <source>
        <dbReference type="EMBL" id="RNG22158.1"/>
    </source>
</evidence>
<gene>
    <name evidence="2" type="ORF">EEJ42_21525</name>
</gene>
<dbReference type="InterPro" id="IPR013096">
    <property type="entry name" value="Cupin_2"/>
</dbReference>
<dbReference type="SUPFAM" id="SSF51182">
    <property type="entry name" value="RmlC-like cupins"/>
    <property type="match status" value="1"/>
</dbReference>
<accession>A0A3M8VWB2</accession>
<sequence length="124" mass="13166">MYVISESEQRTTKTPAGAMFGLAGPSQGSAEVSTWRVEIGAEMSTPVHIIDREQVWMPISGEFEVVMDGETERVKAGQAVVLPAGVVRQMKAVGSAAEAFVAMTVGGKAMMPGSENKIPLPWAE</sequence>
<name>A0A3M8VWB2_9ACTN</name>
<reference evidence="2 3" key="1">
    <citation type="submission" date="2018-11" db="EMBL/GenBank/DDBJ databases">
        <title>The Potential of Streptomyces as Biocontrol Agents against the Tomato grey mould, Botrytis cinerea (Gray mold) Frontiers in Microbiology.</title>
        <authorList>
            <person name="Li D."/>
        </authorList>
    </citation>
    <scope>NUCLEOTIDE SEQUENCE [LARGE SCALE GENOMIC DNA]</scope>
    <source>
        <strain evidence="2 3">NEAU-LD23</strain>
    </source>
</reference>
<dbReference type="RefSeq" id="WP_123101923.1">
    <property type="nucleotide sequence ID" value="NZ_RIBZ01000270.1"/>
</dbReference>
<protein>
    <submittedName>
        <fullName evidence="2">Cupin domain-containing protein</fullName>
    </submittedName>
</protein>
<dbReference type="EMBL" id="RIBZ01000270">
    <property type="protein sequence ID" value="RNG22158.1"/>
    <property type="molecule type" value="Genomic_DNA"/>
</dbReference>
<dbReference type="AlphaFoldDB" id="A0A3M8VWB2"/>
<keyword evidence="3" id="KW-1185">Reference proteome</keyword>
<dbReference type="InterPro" id="IPR011051">
    <property type="entry name" value="RmlC_Cupin_sf"/>
</dbReference>
<organism evidence="2 3">
    <name type="scientific">Streptomyces botrytidirepellens</name>
    <dbReference type="NCBI Taxonomy" id="2486417"/>
    <lineage>
        <taxon>Bacteria</taxon>
        <taxon>Bacillati</taxon>
        <taxon>Actinomycetota</taxon>
        <taxon>Actinomycetes</taxon>
        <taxon>Kitasatosporales</taxon>
        <taxon>Streptomycetaceae</taxon>
        <taxon>Streptomyces</taxon>
    </lineage>
</organism>
<dbReference type="Gene3D" id="2.60.120.10">
    <property type="entry name" value="Jelly Rolls"/>
    <property type="match status" value="1"/>
</dbReference>
<dbReference type="Pfam" id="PF07883">
    <property type="entry name" value="Cupin_2"/>
    <property type="match status" value="1"/>
</dbReference>
<dbReference type="Proteomes" id="UP000275401">
    <property type="component" value="Unassembled WGS sequence"/>
</dbReference>
<evidence type="ECO:0000313" key="3">
    <source>
        <dbReference type="Proteomes" id="UP000275401"/>
    </source>
</evidence>
<dbReference type="InterPro" id="IPR014710">
    <property type="entry name" value="RmlC-like_jellyroll"/>
</dbReference>
<feature type="domain" description="Cupin type-2" evidence="1">
    <location>
        <begin position="39"/>
        <end position="96"/>
    </location>
</feature>
<evidence type="ECO:0000259" key="1">
    <source>
        <dbReference type="Pfam" id="PF07883"/>
    </source>
</evidence>